<name>A0A7S1ATB3_NOCSC</name>
<dbReference type="EMBL" id="HBFQ01054695">
    <property type="protein sequence ID" value="CAD8864546.1"/>
    <property type="molecule type" value="Transcribed_RNA"/>
</dbReference>
<protein>
    <submittedName>
        <fullName evidence="3">Uncharacterized protein</fullName>
    </submittedName>
</protein>
<sequence length="206" mass="22367">MPPVQWTVAIFATVVTARFLTPPLERLTPGEKQTADANIAELKAQIASVSSQVDAAQLTLKEEDADVADWKVTESVPRESVAAKEKVLTAKLPNSVAQLVKGALSNGTTDDMIAQFQASLAASEQKSLIANEEFVLGLLLMHQSKGDWTEKDALAAMFKLSSESPLVASLYKHHTEDKPLATQLAQMMDEERKNMHILTAAPLDLD</sequence>
<feature type="chain" id="PRO_5030928253" evidence="2">
    <location>
        <begin position="18"/>
        <end position="206"/>
    </location>
</feature>
<proteinExistence type="predicted"/>
<keyword evidence="2" id="KW-0732">Signal</keyword>
<feature type="coiled-coil region" evidence="1">
    <location>
        <begin position="32"/>
        <end position="59"/>
    </location>
</feature>
<feature type="signal peptide" evidence="2">
    <location>
        <begin position="1"/>
        <end position="17"/>
    </location>
</feature>
<accession>A0A7S1ATB3</accession>
<organism evidence="3">
    <name type="scientific">Noctiluca scintillans</name>
    <name type="common">Sea sparkle</name>
    <name type="synonym">Red tide dinoflagellate</name>
    <dbReference type="NCBI Taxonomy" id="2966"/>
    <lineage>
        <taxon>Eukaryota</taxon>
        <taxon>Sar</taxon>
        <taxon>Alveolata</taxon>
        <taxon>Dinophyceae</taxon>
        <taxon>Noctilucales</taxon>
        <taxon>Noctilucaceae</taxon>
        <taxon>Noctiluca</taxon>
    </lineage>
</organism>
<keyword evidence="1" id="KW-0175">Coiled coil</keyword>
<reference evidence="3" key="1">
    <citation type="submission" date="2021-01" db="EMBL/GenBank/DDBJ databases">
        <authorList>
            <person name="Corre E."/>
            <person name="Pelletier E."/>
            <person name="Niang G."/>
            <person name="Scheremetjew M."/>
            <person name="Finn R."/>
            <person name="Kale V."/>
            <person name="Holt S."/>
            <person name="Cochrane G."/>
            <person name="Meng A."/>
            <person name="Brown T."/>
            <person name="Cohen L."/>
        </authorList>
    </citation>
    <scope>NUCLEOTIDE SEQUENCE</scope>
</reference>
<evidence type="ECO:0000313" key="3">
    <source>
        <dbReference type="EMBL" id="CAD8864546.1"/>
    </source>
</evidence>
<gene>
    <name evidence="3" type="ORF">NSCI0253_LOCUS38901</name>
</gene>
<evidence type="ECO:0000256" key="1">
    <source>
        <dbReference type="SAM" id="Coils"/>
    </source>
</evidence>
<dbReference type="AlphaFoldDB" id="A0A7S1ATB3"/>
<evidence type="ECO:0000256" key="2">
    <source>
        <dbReference type="SAM" id="SignalP"/>
    </source>
</evidence>